<dbReference type="SUPFAM" id="SSF52047">
    <property type="entry name" value="RNI-like"/>
    <property type="match status" value="1"/>
</dbReference>
<sequence>IFKNLPREVYDCIVEQLEQLHFAQQNEACSSCYLKDLYNLALTSRAWDQAATAQMYRKVFLLCNDEHSRMPKLRIPGTSRLKLLRRSLRERPALARYVRELHVSDFQSMYQTASIEREDIVNLVASLVMACPNLERLVGFHIPYTHSHDRLSYALSTRPKLKERVWLLAEKSDMDPDEDEDEPTSAYYHAACDPMERFLELNADHAGLSTLVLHQESSRPSIPMSFRAIIGTLRQFPMLCHLSLSGLPATSFTNLALNALPPNLLSLRLENLPGINDKGLQRFFQSPTATTIQKLTLINLEVSSLVTLAAILSPSLPALSHFTISQHKAPILSSGQSIDPFASSTLTYIHWEFRSQAGPPPTLLSTKEPPTFPFTSPEPISSLATHMLATSIKASLLTSLTRIRAPHDPKGVLQSLCRPLASALLPSDYALLTSPPRPASVATLRSQDIDALIDADMLPRADSAMGGSLASDSASATAEGGEQQQYSPALMPLLQSLTPTRSRLAAQARIQAARRDPAFRIRVFDPRDVLRVERRVGGFVGEVGSRVTYEVRPDRARVGGAVASCEGQWEGGEWVLGIGDVVGEWEVVGRRGRACGHFGGRAGGEGVRGLF</sequence>
<dbReference type="AlphaFoldDB" id="A0A2T2NN59"/>
<feature type="non-terminal residue" evidence="2">
    <location>
        <position position="1"/>
    </location>
</feature>
<dbReference type="EMBL" id="KZ678135">
    <property type="protein sequence ID" value="PSN66820.1"/>
    <property type="molecule type" value="Genomic_DNA"/>
</dbReference>
<evidence type="ECO:0000313" key="3">
    <source>
        <dbReference type="Proteomes" id="UP000240883"/>
    </source>
</evidence>
<dbReference type="Gene3D" id="3.80.10.10">
    <property type="entry name" value="Ribonuclease Inhibitor"/>
    <property type="match status" value="1"/>
</dbReference>
<evidence type="ECO:0000256" key="1">
    <source>
        <dbReference type="SAM" id="MobiDB-lite"/>
    </source>
</evidence>
<evidence type="ECO:0008006" key="4">
    <source>
        <dbReference type="Google" id="ProtNLM"/>
    </source>
</evidence>
<proteinExistence type="predicted"/>
<dbReference type="InterPro" id="IPR032675">
    <property type="entry name" value="LRR_dom_sf"/>
</dbReference>
<protein>
    <recommendedName>
        <fullName evidence="4">F-box domain-containing protein</fullName>
    </recommendedName>
</protein>
<dbReference type="OrthoDB" id="3210378at2759"/>
<dbReference type="STRING" id="1448308.A0A2T2NN59"/>
<reference evidence="2 3" key="1">
    <citation type="journal article" date="2018" name="Front. Microbiol.">
        <title>Genome-Wide Analysis of Corynespora cassiicola Leaf Fall Disease Putative Effectors.</title>
        <authorList>
            <person name="Lopez D."/>
            <person name="Ribeiro S."/>
            <person name="Label P."/>
            <person name="Fumanal B."/>
            <person name="Venisse J.S."/>
            <person name="Kohler A."/>
            <person name="de Oliveira R.R."/>
            <person name="Labutti K."/>
            <person name="Lipzen A."/>
            <person name="Lail K."/>
            <person name="Bauer D."/>
            <person name="Ohm R.A."/>
            <person name="Barry K.W."/>
            <person name="Spatafora J."/>
            <person name="Grigoriev I.V."/>
            <person name="Martin F.M."/>
            <person name="Pujade-Renaud V."/>
        </authorList>
    </citation>
    <scope>NUCLEOTIDE SEQUENCE [LARGE SCALE GENOMIC DNA]</scope>
    <source>
        <strain evidence="2 3">Philippines</strain>
    </source>
</reference>
<feature type="region of interest" description="Disordered" evidence="1">
    <location>
        <begin position="464"/>
        <end position="484"/>
    </location>
</feature>
<evidence type="ECO:0000313" key="2">
    <source>
        <dbReference type="EMBL" id="PSN66820.1"/>
    </source>
</evidence>
<organism evidence="2 3">
    <name type="scientific">Corynespora cassiicola Philippines</name>
    <dbReference type="NCBI Taxonomy" id="1448308"/>
    <lineage>
        <taxon>Eukaryota</taxon>
        <taxon>Fungi</taxon>
        <taxon>Dikarya</taxon>
        <taxon>Ascomycota</taxon>
        <taxon>Pezizomycotina</taxon>
        <taxon>Dothideomycetes</taxon>
        <taxon>Pleosporomycetidae</taxon>
        <taxon>Pleosporales</taxon>
        <taxon>Corynesporascaceae</taxon>
        <taxon>Corynespora</taxon>
    </lineage>
</organism>
<accession>A0A2T2NN59</accession>
<keyword evidence="3" id="KW-1185">Reference proteome</keyword>
<dbReference type="Proteomes" id="UP000240883">
    <property type="component" value="Unassembled WGS sequence"/>
</dbReference>
<gene>
    <name evidence="2" type="ORF">BS50DRAFT_493135</name>
</gene>
<name>A0A2T2NN59_CORCC</name>
<feature type="compositionally biased region" description="Polar residues" evidence="1">
    <location>
        <begin position="470"/>
        <end position="484"/>
    </location>
</feature>